<evidence type="ECO:0000313" key="1">
    <source>
        <dbReference type="EMBL" id="GBH31195.1"/>
    </source>
</evidence>
<dbReference type="EMBL" id="BBQY01000014">
    <property type="protein sequence ID" value="GBH31195.1"/>
    <property type="molecule type" value="Genomic_DNA"/>
</dbReference>
<evidence type="ECO:0000313" key="2">
    <source>
        <dbReference type="Proteomes" id="UP000290975"/>
    </source>
</evidence>
<comment type="caution">
    <text evidence="1">The sequence shown here is derived from an EMBL/GenBank/DDBJ whole genome shotgun (WGS) entry which is preliminary data.</text>
</comment>
<organism evidence="1 2">
    <name type="scientific">Sphingobium xenophagum</name>
    <dbReference type="NCBI Taxonomy" id="121428"/>
    <lineage>
        <taxon>Bacteria</taxon>
        <taxon>Pseudomonadati</taxon>
        <taxon>Pseudomonadota</taxon>
        <taxon>Alphaproteobacteria</taxon>
        <taxon>Sphingomonadales</taxon>
        <taxon>Sphingomonadaceae</taxon>
        <taxon>Sphingobium</taxon>
    </lineage>
</organism>
<name>A0A401J3L2_SPHXE</name>
<gene>
    <name evidence="1" type="ORF">MBESOW_P2456</name>
</gene>
<reference evidence="1 2" key="1">
    <citation type="submission" date="2014-12" db="EMBL/GenBank/DDBJ databases">
        <title>Whole genome sequencing of Sphingobium xenophagum OW59.</title>
        <authorList>
            <person name="Ohta Y."/>
            <person name="Nishi S."/>
            <person name="Hatada Y."/>
        </authorList>
    </citation>
    <scope>NUCLEOTIDE SEQUENCE [LARGE SCALE GENOMIC DNA]</scope>
    <source>
        <strain evidence="1 2">OW59</strain>
    </source>
</reference>
<proteinExistence type="predicted"/>
<accession>A0A401J3L2</accession>
<sequence>MLCGASRLNSDDEAWHFGDNILTNRSGTNVDQLTLCIAPSIIGVRFHGRTRMTLKARAQEKVERAGISNYSFDHDILVMCGVRYTIEACNCGEPECDGVRLRKNATAIGRVLQ</sequence>
<protein>
    <submittedName>
        <fullName evidence="1">Uncharacterized protein</fullName>
    </submittedName>
</protein>
<keyword evidence="2" id="KW-1185">Reference proteome</keyword>
<dbReference type="Proteomes" id="UP000290975">
    <property type="component" value="Unassembled WGS sequence"/>
</dbReference>
<dbReference type="AlphaFoldDB" id="A0A401J3L2"/>